<feature type="region of interest" description="Disordered" evidence="1">
    <location>
        <begin position="103"/>
        <end position="125"/>
    </location>
</feature>
<name>A0AA97GU54_9ACTN</name>
<dbReference type="EMBL" id="CP128986">
    <property type="protein sequence ID" value="WOC11260.1"/>
    <property type="molecule type" value="Genomic_DNA"/>
</dbReference>
<gene>
    <name evidence="3" type="ORF">MP11Mi_03270</name>
</gene>
<evidence type="ECO:0000256" key="1">
    <source>
        <dbReference type="SAM" id="MobiDB-lite"/>
    </source>
</evidence>
<protein>
    <recommendedName>
        <fullName evidence="2">Competence protein CoiA-like N-terminal domain-containing protein</fullName>
    </recommendedName>
</protein>
<proteinExistence type="predicted"/>
<feature type="region of interest" description="Disordered" evidence="1">
    <location>
        <begin position="409"/>
        <end position="445"/>
    </location>
</feature>
<sequence>MDYAISVLTDQKVMPAQARRTAKYRCPVCLGDVHPRHGQKKASHFAHNQSAPEICPLRSQSTSQEVLRALGRAVLSMQIVLVDGAIAITYLDSQAPPWRINAEKSARHRGSPREPDPQTDSGRSTLPDLVGALVFVRRLGGAFFGHDQREVPIKWGDEVLILSSSNLGSAPGGKRIPPVTMQGRTWLAWQVTLPHTPSRDYETWLTSIDIAVQSPRWNPQFVTPPEMYRNQSPAVVFRPGTVVAVQNSDLTSKTSSTSKTGRIHGPDLEASSLRRIQAPTGVRQVEIRSENHDVRLAYAIIADHQKHVLPPVTVTVGDSAFDNQTPIVVDRDSPEGVIRISSAPGTTLSVTATEPLLSASKDVRRLLDAVGSEASGWVDGWSPHYDRFTIESTGTGTRTITFTRKGADLPVDAVPVQPESPAPDSSATSEVKPQRPTPEHIALATAPESRWRIAYGLATQHTSTNGNHWQQHATKPTCLIRRKP</sequence>
<accession>A0AA97GU54</accession>
<feature type="region of interest" description="Disordered" evidence="1">
    <location>
        <begin position="462"/>
        <end position="484"/>
    </location>
</feature>
<feature type="compositionally biased region" description="Polar residues" evidence="1">
    <location>
        <begin position="462"/>
        <end position="474"/>
    </location>
</feature>
<dbReference type="InterPro" id="IPR057253">
    <property type="entry name" value="CoiA-like_N"/>
</dbReference>
<dbReference type="Pfam" id="PF25164">
    <property type="entry name" value="CoiA_N"/>
    <property type="match status" value="1"/>
</dbReference>
<evidence type="ECO:0000313" key="3">
    <source>
        <dbReference type="EMBL" id="WOC11260.1"/>
    </source>
</evidence>
<organism evidence="3">
    <name type="scientific">Gordonia sp. MP11Mi</name>
    <dbReference type="NCBI Taxonomy" id="3022769"/>
    <lineage>
        <taxon>Bacteria</taxon>
        <taxon>Bacillati</taxon>
        <taxon>Actinomycetota</taxon>
        <taxon>Actinomycetes</taxon>
        <taxon>Mycobacteriales</taxon>
        <taxon>Gordoniaceae</taxon>
        <taxon>Gordonia</taxon>
    </lineage>
</organism>
<evidence type="ECO:0000259" key="2">
    <source>
        <dbReference type="Pfam" id="PF25164"/>
    </source>
</evidence>
<reference evidence="3" key="1">
    <citation type="submission" date="2023-06" db="EMBL/GenBank/DDBJ databases">
        <title>Gordonia sp. nov. and Pseudochrobactrum sp. nov., two species isolated from the burying beetle Nicrophorus vespilloides.</title>
        <authorList>
            <person name="Poehlein A."/>
            <person name="Guzman J."/>
            <person name="Daniel R."/>
            <person name="Vilcinskas A."/>
        </authorList>
    </citation>
    <scope>NUCLEOTIDE SEQUENCE</scope>
    <source>
        <strain evidence="3">MP11Mi</strain>
    </source>
</reference>
<feature type="compositionally biased region" description="Basic and acidic residues" evidence="1">
    <location>
        <begin position="103"/>
        <end position="116"/>
    </location>
</feature>
<dbReference type="AlphaFoldDB" id="A0AA97GU54"/>
<feature type="domain" description="Competence protein CoiA-like N-terminal" evidence="2">
    <location>
        <begin position="16"/>
        <end position="50"/>
    </location>
</feature>